<dbReference type="SMART" id="SM00355">
    <property type="entry name" value="ZnF_C2H2"/>
    <property type="match status" value="5"/>
</dbReference>
<feature type="compositionally biased region" description="Basic and acidic residues" evidence="6">
    <location>
        <begin position="207"/>
        <end position="217"/>
    </location>
</feature>
<feature type="domain" description="C2H2-type" evidence="7">
    <location>
        <begin position="275"/>
        <end position="302"/>
    </location>
</feature>
<dbReference type="Pfam" id="PF13894">
    <property type="entry name" value="zf-C2H2_4"/>
    <property type="match status" value="1"/>
</dbReference>
<evidence type="ECO:0000259" key="7">
    <source>
        <dbReference type="PROSITE" id="PS50157"/>
    </source>
</evidence>
<evidence type="ECO:0000256" key="3">
    <source>
        <dbReference type="ARBA" id="ARBA00022771"/>
    </source>
</evidence>
<gene>
    <name evidence="8" type="ORF">BaRGS_00025097</name>
</gene>
<feature type="compositionally biased region" description="Low complexity" evidence="6">
    <location>
        <begin position="366"/>
        <end position="375"/>
    </location>
</feature>
<protein>
    <recommendedName>
        <fullName evidence="7">C2H2-type domain-containing protein</fullName>
    </recommendedName>
</protein>
<feature type="domain" description="C2H2-type" evidence="7">
    <location>
        <begin position="392"/>
        <end position="421"/>
    </location>
</feature>
<dbReference type="PROSITE" id="PS00028">
    <property type="entry name" value="ZINC_FINGER_C2H2_1"/>
    <property type="match status" value="5"/>
</dbReference>
<evidence type="ECO:0000256" key="5">
    <source>
        <dbReference type="PROSITE-ProRule" id="PRU00042"/>
    </source>
</evidence>
<evidence type="ECO:0000313" key="8">
    <source>
        <dbReference type="EMBL" id="KAK7483664.1"/>
    </source>
</evidence>
<organism evidence="8 9">
    <name type="scientific">Batillaria attramentaria</name>
    <dbReference type="NCBI Taxonomy" id="370345"/>
    <lineage>
        <taxon>Eukaryota</taxon>
        <taxon>Metazoa</taxon>
        <taxon>Spiralia</taxon>
        <taxon>Lophotrochozoa</taxon>
        <taxon>Mollusca</taxon>
        <taxon>Gastropoda</taxon>
        <taxon>Caenogastropoda</taxon>
        <taxon>Sorbeoconcha</taxon>
        <taxon>Cerithioidea</taxon>
        <taxon>Batillariidae</taxon>
        <taxon>Batillaria</taxon>
    </lineage>
</organism>
<evidence type="ECO:0000256" key="4">
    <source>
        <dbReference type="ARBA" id="ARBA00022833"/>
    </source>
</evidence>
<name>A0ABD0K9A0_9CAEN</name>
<keyword evidence="1" id="KW-0479">Metal-binding</keyword>
<dbReference type="Gene3D" id="3.30.160.60">
    <property type="entry name" value="Classic Zinc Finger"/>
    <property type="match status" value="3"/>
</dbReference>
<dbReference type="Pfam" id="PF00096">
    <property type="entry name" value="zf-C2H2"/>
    <property type="match status" value="1"/>
</dbReference>
<keyword evidence="3 5" id="KW-0863">Zinc-finger</keyword>
<dbReference type="InterPro" id="IPR013087">
    <property type="entry name" value="Znf_C2H2_type"/>
</dbReference>
<feature type="compositionally biased region" description="Basic residues" evidence="6">
    <location>
        <begin position="184"/>
        <end position="206"/>
    </location>
</feature>
<proteinExistence type="predicted"/>
<accession>A0ABD0K9A0</accession>
<dbReference type="EMBL" id="JACVVK020000223">
    <property type="protein sequence ID" value="KAK7483664.1"/>
    <property type="molecule type" value="Genomic_DNA"/>
</dbReference>
<feature type="compositionally biased region" description="Polar residues" evidence="6">
    <location>
        <begin position="334"/>
        <end position="359"/>
    </location>
</feature>
<sequence>MEDKEDGGLALGADINHELLASILVEEPLTAPPPPSSLFEELTSSLMDSANMDLYLECDDDKSYAVPLQQQDLSLHSLLGSNVNMRISFPTPPSDVGSDEGSLSCKYCKCNFLSQNHLAMHTRTAHGETNHLNGRVKKSSSLERDSIDDGESNGSTSPVQAPGSAAALVPSIFSSGVAKSPKTLKLKRKSVKDKLKNGKHAPFIKKSKSDSEIKPQERQSLQQHPSEGGKVKSEVQYESTNETIDVEHTSPVSSPSSLPMNLDMTLKKHIAGVPFTCHICMKTYVSKYALKRHIATHSDERPFICSFPDCKGAFKLKSRLTDHIRYVHKRKTARTASRSKSLPSTTSQSAQDNVQSMVNSVPPPQGSNGFDSNGSGSKGLLGGKPSAYTKTFKCTMPHCSREFRDAYNLRVHMCLHTGHQPLKCSKCDFRCVQKTSLEFHFKKMHATS</sequence>
<feature type="region of interest" description="Disordered" evidence="6">
    <location>
        <begin position="124"/>
        <end position="163"/>
    </location>
</feature>
<keyword evidence="9" id="KW-1185">Reference proteome</keyword>
<feature type="domain" description="C2H2-type" evidence="7">
    <location>
        <begin position="103"/>
        <end position="131"/>
    </location>
</feature>
<comment type="caution">
    <text evidence="8">The sequence shown here is derived from an EMBL/GenBank/DDBJ whole genome shotgun (WGS) entry which is preliminary data.</text>
</comment>
<dbReference type="InterPro" id="IPR036236">
    <property type="entry name" value="Znf_C2H2_sf"/>
</dbReference>
<keyword evidence="2" id="KW-0677">Repeat</keyword>
<reference evidence="8 9" key="1">
    <citation type="journal article" date="2023" name="Sci. Data">
        <title>Genome assembly of the Korean intertidal mud-creeper Batillaria attramentaria.</title>
        <authorList>
            <person name="Patra A.K."/>
            <person name="Ho P.T."/>
            <person name="Jun S."/>
            <person name="Lee S.J."/>
            <person name="Kim Y."/>
            <person name="Won Y.J."/>
        </authorList>
    </citation>
    <scope>NUCLEOTIDE SEQUENCE [LARGE SCALE GENOMIC DNA]</scope>
    <source>
        <strain evidence="8">Wonlab-2016</strain>
    </source>
</reference>
<evidence type="ECO:0000313" key="9">
    <source>
        <dbReference type="Proteomes" id="UP001519460"/>
    </source>
</evidence>
<dbReference type="AlphaFoldDB" id="A0ABD0K9A0"/>
<dbReference type="PROSITE" id="PS50157">
    <property type="entry name" value="ZINC_FINGER_C2H2_2"/>
    <property type="match status" value="4"/>
</dbReference>
<feature type="domain" description="C2H2-type" evidence="7">
    <location>
        <begin position="303"/>
        <end position="333"/>
    </location>
</feature>
<dbReference type="PANTHER" id="PTHR24408:SF58">
    <property type="entry name" value="TRANSCRIPTION FACTOR (TFIIIA), PUTATIVE (AFU_ORTHOLOGUE AFUA_1G05150)-RELATED"/>
    <property type="match status" value="1"/>
</dbReference>
<dbReference type="SUPFAM" id="SSF57667">
    <property type="entry name" value="beta-beta-alpha zinc fingers"/>
    <property type="match status" value="2"/>
</dbReference>
<dbReference type="PANTHER" id="PTHR24408">
    <property type="entry name" value="ZINC FINGER PROTEIN"/>
    <property type="match status" value="1"/>
</dbReference>
<evidence type="ECO:0000256" key="1">
    <source>
        <dbReference type="ARBA" id="ARBA00022723"/>
    </source>
</evidence>
<dbReference type="Proteomes" id="UP001519460">
    <property type="component" value="Unassembled WGS sequence"/>
</dbReference>
<dbReference type="GO" id="GO:0008270">
    <property type="term" value="F:zinc ion binding"/>
    <property type="evidence" value="ECO:0007669"/>
    <property type="project" value="UniProtKB-KW"/>
</dbReference>
<feature type="region of interest" description="Disordered" evidence="6">
    <location>
        <begin position="330"/>
        <end position="376"/>
    </location>
</feature>
<evidence type="ECO:0000256" key="6">
    <source>
        <dbReference type="SAM" id="MobiDB-lite"/>
    </source>
</evidence>
<keyword evidence="4" id="KW-0862">Zinc</keyword>
<feature type="region of interest" description="Disordered" evidence="6">
    <location>
        <begin position="184"/>
        <end position="241"/>
    </location>
</feature>
<evidence type="ECO:0000256" key="2">
    <source>
        <dbReference type="ARBA" id="ARBA00022737"/>
    </source>
</evidence>